<evidence type="ECO:0000313" key="4">
    <source>
        <dbReference type="EMBL" id="WRO22712.1"/>
    </source>
</evidence>
<dbReference type="Pfam" id="PF02481">
    <property type="entry name" value="DNA_processg_A"/>
    <property type="match status" value="1"/>
</dbReference>
<dbReference type="InterPro" id="IPR057666">
    <property type="entry name" value="DrpA_SLOG"/>
</dbReference>
<feature type="domain" description="DprA winged helix" evidence="3">
    <location>
        <begin position="312"/>
        <end position="366"/>
    </location>
</feature>
<dbReference type="InterPro" id="IPR041614">
    <property type="entry name" value="DprA_WH"/>
</dbReference>
<name>A0AAU0UQS0_9FIRM</name>
<evidence type="ECO:0000313" key="5">
    <source>
        <dbReference type="Proteomes" id="UP001329915"/>
    </source>
</evidence>
<protein>
    <submittedName>
        <fullName evidence="4">DNA-processing protein DprA</fullName>
    </submittedName>
</protein>
<dbReference type="Proteomes" id="UP001329915">
    <property type="component" value="Chromosome"/>
</dbReference>
<accession>A0AAU0UQS0</accession>
<dbReference type="AlphaFoldDB" id="A0AAU0UQS0"/>
<feature type="domain" description="Smf/DprA SLOG" evidence="2">
    <location>
        <begin position="75"/>
        <end position="282"/>
    </location>
</feature>
<dbReference type="SUPFAM" id="SSF102405">
    <property type="entry name" value="MCP/YpsA-like"/>
    <property type="match status" value="1"/>
</dbReference>
<comment type="similarity">
    <text evidence="1">Belongs to the DprA/Smf family.</text>
</comment>
<gene>
    <name evidence="4" type="primary">dprA</name>
    <name evidence="4" type="ORF">MFMK1_002550</name>
</gene>
<dbReference type="InterPro" id="IPR036388">
    <property type="entry name" value="WH-like_DNA-bd_sf"/>
</dbReference>
<dbReference type="RefSeq" id="WP_366922114.1">
    <property type="nucleotide sequence ID" value="NZ_CP121694.1"/>
</dbReference>
<organism evidence="4 5">
    <name type="scientific">Metallumcola ferriviriculae</name>
    <dbReference type="NCBI Taxonomy" id="3039180"/>
    <lineage>
        <taxon>Bacteria</taxon>
        <taxon>Bacillati</taxon>
        <taxon>Bacillota</taxon>
        <taxon>Clostridia</taxon>
        <taxon>Neomoorellales</taxon>
        <taxon>Desulfitibacteraceae</taxon>
        <taxon>Metallumcola</taxon>
    </lineage>
</organism>
<dbReference type="Pfam" id="PF14520">
    <property type="entry name" value="HHH_5"/>
    <property type="match status" value="1"/>
</dbReference>
<evidence type="ECO:0000259" key="2">
    <source>
        <dbReference type="Pfam" id="PF02481"/>
    </source>
</evidence>
<dbReference type="GO" id="GO:0009294">
    <property type="term" value="P:DNA-mediated transformation"/>
    <property type="evidence" value="ECO:0007669"/>
    <property type="project" value="InterPro"/>
</dbReference>
<dbReference type="Pfam" id="PF17782">
    <property type="entry name" value="WHD_DprA"/>
    <property type="match status" value="1"/>
</dbReference>
<sequence>MEYWIWLRQLSGIGTVLEKRLLDRCKSPKSIYEANAEELMLVAGIGAALAKVIRQNRSLDQAESILEKALKNDMKLLTYHDPLYPVLAKEYRDAPTLLYYKGQLRKNSTGVVIVGSRRCTAYGKRAAVEASGFLAENNIPVISGMAKGIDGYAHTGCLKAGGYTIAFLGNGVDICYPKEHQALMDAIIENGAVISQYPPNTKPWPEYFPQRNALISSWGEKVLVIEAAEKSGALITAAFAKEQGKEVYALPHEIYNPSGRGANQLIADGVNIYLHPSQLLTDYDAVKKETKLAGKILTGTKGRTEKHSYRDGTALTDTERKILSSISSAPKTIEQIGVDIGIDQLKLIEILSMMELSGLIHTMSGGRFGRT</sequence>
<dbReference type="Gene3D" id="3.40.50.450">
    <property type="match status" value="1"/>
</dbReference>
<dbReference type="SUPFAM" id="SSF47781">
    <property type="entry name" value="RuvA domain 2-like"/>
    <property type="match status" value="1"/>
</dbReference>
<reference evidence="4 5" key="1">
    <citation type="submission" date="2023-04" db="EMBL/GenBank/DDBJ databases">
        <authorList>
            <person name="Hsu D."/>
        </authorList>
    </citation>
    <scope>NUCLEOTIDE SEQUENCE [LARGE SCALE GENOMIC DNA]</scope>
    <source>
        <strain evidence="4 5">MK1</strain>
    </source>
</reference>
<dbReference type="KEGG" id="dbc:MFMK1_002550"/>
<dbReference type="InterPro" id="IPR010994">
    <property type="entry name" value="RuvA_2-like"/>
</dbReference>
<evidence type="ECO:0000259" key="3">
    <source>
        <dbReference type="Pfam" id="PF17782"/>
    </source>
</evidence>
<dbReference type="Gene3D" id="1.10.10.10">
    <property type="entry name" value="Winged helix-like DNA-binding domain superfamily/Winged helix DNA-binding domain"/>
    <property type="match status" value="1"/>
</dbReference>
<dbReference type="NCBIfam" id="TIGR00732">
    <property type="entry name" value="dprA"/>
    <property type="match status" value="1"/>
</dbReference>
<dbReference type="EMBL" id="CP121694">
    <property type="protein sequence ID" value="WRO22712.1"/>
    <property type="molecule type" value="Genomic_DNA"/>
</dbReference>
<dbReference type="PANTHER" id="PTHR43022:SF1">
    <property type="entry name" value="PROTEIN SMF"/>
    <property type="match status" value="1"/>
</dbReference>
<keyword evidence="5" id="KW-1185">Reference proteome</keyword>
<dbReference type="InterPro" id="IPR003488">
    <property type="entry name" value="DprA"/>
</dbReference>
<dbReference type="PANTHER" id="PTHR43022">
    <property type="entry name" value="PROTEIN SMF"/>
    <property type="match status" value="1"/>
</dbReference>
<proteinExistence type="inferred from homology"/>
<evidence type="ECO:0000256" key="1">
    <source>
        <dbReference type="ARBA" id="ARBA00006525"/>
    </source>
</evidence>